<dbReference type="AlphaFoldDB" id="A0A7G9ZCV2"/>
<evidence type="ECO:0000256" key="1">
    <source>
        <dbReference type="SAM" id="MobiDB-lite"/>
    </source>
</evidence>
<sequence>MKNIMGITKKIWVTYCDKGKTTLKAPIVIVGSSGLRSVGKIAVDVLIEKLQPRLFAELYSYGFPGVYYGPSYIGAPSSAGTIGAKGNLVELPKVEFYLLEAENILIIRGYQAYDSLNQYLVADTVTDLFKQFHVKKVFSLGAQVIEEGIRCCATDQELLEEMSKHEIERTNVERFIGFSGLIVAIGEEKGIKGICLFASTTQNLRDAEEPDYYAAKELVDKLGEILGISVDTSDLEERGHKGDELTEEGEEEEEEESEYLSGYA</sequence>
<feature type="compositionally biased region" description="Acidic residues" evidence="1">
    <location>
        <begin position="245"/>
        <end position="258"/>
    </location>
</feature>
<proteinExistence type="predicted"/>
<dbReference type="Gene3D" id="3.40.50.10900">
    <property type="entry name" value="PAC-like subunit"/>
    <property type="match status" value="1"/>
</dbReference>
<feature type="region of interest" description="Disordered" evidence="1">
    <location>
        <begin position="233"/>
        <end position="264"/>
    </location>
</feature>
<dbReference type="Pfam" id="PF09754">
    <property type="entry name" value="PAC2"/>
    <property type="match status" value="1"/>
</dbReference>
<organism evidence="2">
    <name type="scientific">Candidatus Methanophaga sp. ANME-1 ERB7</name>
    <dbReference type="NCBI Taxonomy" id="2759913"/>
    <lineage>
        <taxon>Archaea</taxon>
        <taxon>Methanobacteriati</taxon>
        <taxon>Methanobacteriota</taxon>
        <taxon>Stenosarchaea group</taxon>
        <taxon>Methanomicrobia</taxon>
        <taxon>Candidatus Methanophagales</taxon>
        <taxon>Candidatus Methanophagaceae</taxon>
        <taxon>Candidatus Methanophaga</taxon>
    </lineage>
</organism>
<feature type="compositionally biased region" description="Basic and acidic residues" evidence="1">
    <location>
        <begin position="235"/>
        <end position="244"/>
    </location>
</feature>
<evidence type="ECO:0008006" key="3">
    <source>
        <dbReference type="Google" id="ProtNLM"/>
    </source>
</evidence>
<dbReference type="SUPFAM" id="SSF159659">
    <property type="entry name" value="Cgl1923-like"/>
    <property type="match status" value="1"/>
</dbReference>
<dbReference type="InterPro" id="IPR038389">
    <property type="entry name" value="PSMG2_sf"/>
</dbReference>
<dbReference type="PANTHER" id="PTHR35610">
    <property type="entry name" value="3-ISOPROPYLMALATE DEHYDRATASE-RELATED"/>
    <property type="match status" value="1"/>
</dbReference>
<gene>
    <name evidence="2" type="ORF">OJKMNAAM_00007</name>
</gene>
<evidence type="ECO:0000313" key="2">
    <source>
        <dbReference type="EMBL" id="QNO58086.1"/>
    </source>
</evidence>
<reference evidence="2" key="1">
    <citation type="submission" date="2020-06" db="EMBL/GenBank/DDBJ databases">
        <title>Unique genomic features of the anaerobic methanotrophic archaea.</title>
        <authorList>
            <person name="Chadwick G.L."/>
            <person name="Skennerton C.T."/>
            <person name="Laso-Perez R."/>
            <person name="Leu A.O."/>
            <person name="Speth D.R."/>
            <person name="Yu H."/>
            <person name="Morgan-Lang C."/>
            <person name="Hatzenpichler R."/>
            <person name="Goudeau D."/>
            <person name="Malmstrom R."/>
            <person name="Brazelton W.J."/>
            <person name="Woyke T."/>
            <person name="Hallam S.J."/>
            <person name="Tyson G.W."/>
            <person name="Wegener G."/>
            <person name="Boetius A."/>
            <person name="Orphan V."/>
        </authorList>
    </citation>
    <scope>NUCLEOTIDE SEQUENCE</scope>
</reference>
<protein>
    <recommendedName>
        <fullName evidence="3">PAC2 family protein</fullName>
    </recommendedName>
</protein>
<accession>A0A7G9ZCV2</accession>
<dbReference type="EMBL" id="MT631713">
    <property type="protein sequence ID" value="QNO58086.1"/>
    <property type="molecule type" value="Genomic_DNA"/>
</dbReference>
<dbReference type="InterPro" id="IPR019151">
    <property type="entry name" value="Proteasome_assmbl_chaperone_2"/>
</dbReference>
<dbReference type="PANTHER" id="PTHR35610:SF7">
    <property type="entry name" value="3-ISOPROPYLMALATE DEHYDRATASE"/>
    <property type="match status" value="1"/>
</dbReference>
<name>A0A7G9ZCV2_9EURY</name>